<evidence type="ECO:0000313" key="2">
    <source>
        <dbReference type="Proteomes" id="UP001597010"/>
    </source>
</evidence>
<accession>A0ABW3APE9</accession>
<gene>
    <name evidence="1" type="ORF">ACFQZX_00845</name>
</gene>
<sequence length="98" mass="11532">MTTKYLIRLFAICFILQGITPVIYAQVKDNVTQEMATEWAKAKSWSGGTDLKLHQSTNTIEFYRQYHANRTVWDKVFQFIKEQDLNTLAPGKYPIDRW</sequence>
<proteinExistence type="predicted"/>
<evidence type="ECO:0000313" key="1">
    <source>
        <dbReference type="EMBL" id="MFD0792139.1"/>
    </source>
</evidence>
<reference evidence="2" key="1">
    <citation type="journal article" date="2019" name="Int. J. Syst. Evol. Microbiol.">
        <title>The Global Catalogue of Microorganisms (GCM) 10K type strain sequencing project: providing services to taxonomists for standard genome sequencing and annotation.</title>
        <authorList>
            <consortium name="The Broad Institute Genomics Platform"/>
            <consortium name="The Broad Institute Genome Sequencing Center for Infectious Disease"/>
            <person name="Wu L."/>
            <person name="Ma J."/>
        </authorList>
    </citation>
    <scope>NUCLEOTIDE SEQUENCE [LARGE SCALE GENOMIC DNA]</scope>
    <source>
        <strain evidence="2">CCUG 61484</strain>
    </source>
</reference>
<keyword evidence="2" id="KW-1185">Reference proteome</keyword>
<organism evidence="1 2">
    <name type="scientific">Mucilaginibacter litoreus</name>
    <dbReference type="NCBI Taxonomy" id="1048221"/>
    <lineage>
        <taxon>Bacteria</taxon>
        <taxon>Pseudomonadati</taxon>
        <taxon>Bacteroidota</taxon>
        <taxon>Sphingobacteriia</taxon>
        <taxon>Sphingobacteriales</taxon>
        <taxon>Sphingobacteriaceae</taxon>
        <taxon>Mucilaginibacter</taxon>
    </lineage>
</organism>
<comment type="caution">
    <text evidence="1">The sequence shown here is derived from an EMBL/GenBank/DDBJ whole genome shotgun (WGS) entry which is preliminary data.</text>
</comment>
<dbReference type="Proteomes" id="UP001597010">
    <property type="component" value="Unassembled WGS sequence"/>
</dbReference>
<dbReference type="RefSeq" id="WP_377110847.1">
    <property type="nucleotide sequence ID" value="NZ_JBHTHZ010000001.1"/>
</dbReference>
<name>A0ABW3APE9_9SPHI</name>
<protein>
    <submittedName>
        <fullName evidence="1">Uncharacterized protein</fullName>
    </submittedName>
</protein>
<dbReference type="EMBL" id="JBHTHZ010000001">
    <property type="protein sequence ID" value="MFD0792139.1"/>
    <property type="molecule type" value="Genomic_DNA"/>
</dbReference>